<gene>
    <name evidence="1" type="ORF">CA840_04945</name>
</gene>
<sequence>MKYVVFLDILGFKNKLRTLKHKIVKDFIANFSATIYKIFKKKNLSNKVNGYIVSDSIILYSSDIREESLVALIELIVEICRSEFTQNGILIRGAIAKGEFDRIPAIELPRLQKQLIVGEAYIDAYLLESSVKVIGINLSKEVYKDILNTSIAIDIIEEKNNQSTYYLLKYINVDFLLLDKNLQHFITLAREAKWLPHYYNTIYIATKKEKNDKKIEQVFIKIEDIISKNWYDLDLFIKNAFAEGVIDSFKRRFLRHIRQKLR</sequence>
<comment type="caution">
    <text evidence="1">The sequence shown here is derived from an EMBL/GenBank/DDBJ whole genome shotgun (WGS) entry which is preliminary data.</text>
</comment>
<evidence type="ECO:0000313" key="1">
    <source>
        <dbReference type="EMBL" id="PHH96724.1"/>
    </source>
</evidence>
<protein>
    <recommendedName>
        <fullName evidence="3">Guanylate cyclase domain-containing protein</fullName>
    </recommendedName>
</protein>
<organism evidence="1 2">
    <name type="scientific">Fusobacterium nucleatum subsp. polymorphum</name>
    <name type="common">Fusobacterium polymorphum</name>
    <dbReference type="NCBI Taxonomy" id="76857"/>
    <lineage>
        <taxon>Bacteria</taxon>
        <taxon>Fusobacteriati</taxon>
        <taxon>Fusobacteriota</taxon>
        <taxon>Fusobacteriia</taxon>
        <taxon>Fusobacteriales</taxon>
        <taxon>Fusobacteriaceae</taxon>
        <taxon>Fusobacterium</taxon>
    </lineage>
</organism>
<dbReference type="AlphaFoldDB" id="A0A2C6AYR2"/>
<proteinExistence type="predicted"/>
<dbReference type="RefSeq" id="WP_098978695.1">
    <property type="nucleotide sequence ID" value="NZ_NIRJ01000001.1"/>
</dbReference>
<name>A0A2C6AYR2_FUSNP</name>
<accession>A0A2C6AYR2</accession>
<evidence type="ECO:0000313" key="2">
    <source>
        <dbReference type="Proteomes" id="UP000225199"/>
    </source>
</evidence>
<dbReference type="EMBL" id="NIRJ01000001">
    <property type="protein sequence ID" value="PHH96724.1"/>
    <property type="molecule type" value="Genomic_DNA"/>
</dbReference>
<reference evidence="1 2" key="1">
    <citation type="submission" date="2017-06" db="EMBL/GenBank/DDBJ databases">
        <title>Draft genome sequence of Fusobacterium nucleatum subsp. polymorphum KCOM 1002 (=ChDC F175).</title>
        <authorList>
            <person name="Kook J.-K."/>
            <person name="Park S.-N."/>
            <person name="Lim Y.K."/>
            <person name="Roh H."/>
        </authorList>
    </citation>
    <scope>NUCLEOTIDE SEQUENCE [LARGE SCALE GENOMIC DNA]</scope>
    <source>
        <strain evidence="2">KCOM 1002 (ChDC F175)</strain>
    </source>
</reference>
<evidence type="ECO:0008006" key="3">
    <source>
        <dbReference type="Google" id="ProtNLM"/>
    </source>
</evidence>
<dbReference type="Proteomes" id="UP000225199">
    <property type="component" value="Unassembled WGS sequence"/>
</dbReference>